<reference evidence="1 2" key="1">
    <citation type="submission" date="2019-08" db="EMBL/GenBank/DDBJ databases">
        <authorList>
            <person name="Alioto T."/>
            <person name="Alioto T."/>
            <person name="Gomez Garrido J."/>
        </authorList>
    </citation>
    <scope>NUCLEOTIDE SEQUENCE [LARGE SCALE GENOMIC DNA]</scope>
</reference>
<evidence type="ECO:0000313" key="1">
    <source>
        <dbReference type="EMBL" id="VVC35267.1"/>
    </source>
</evidence>
<dbReference type="OrthoDB" id="6627687at2759"/>
<proteinExistence type="predicted"/>
<gene>
    <name evidence="1" type="ORF">CINCED_3A006800</name>
</gene>
<organism evidence="1 2">
    <name type="scientific">Cinara cedri</name>
    <dbReference type="NCBI Taxonomy" id="506608"/>
    <lineage>
        <taxon>Eukaryota</taxon>
        <taxon>Metazoa</taxon>
        <taxon>Ecdysozoa</taxon>
        <taxon>Arthropoda</taxon>
        <taxon>Hexapoda</taxon>
        <taxon>Insecta</taxon>
        <taxon>Pterygota</taxon>
        <taxon>Neoptera</taxon>
        <taxon>Paraneoptera</taxon>
        <taxon>Hemiptera</taxon>
        <taxon>Sternorrhyncha</taxon>
        <taxon>Aphidomorpha</taxon>
        <taxon>Aphidoidea</taxon>
        <taxon>Aphididae</taxon>
        <taxon>Lachninae</taxon>
        <taxon>Cinara</taxon>
    </lineage>
</organism>
<accession>A0A5E4MUR6</accession>
<keyword evidence="2" id="KW-1185">Reference proteome</keyword>
<name>A0A5E4MUR6_9HEMI</name>
<dbReference type="EMBL" id="CABPRJ010001198">
    <property type="protein sequence ID" value="VVC35267.1"/>
    <property type="molecule type" value="Genomic_DNA"/>
</dbReference>
<evidence type="ECO:0000313" key="2">
    <source>
        <dbReference type="Proteomes" id="UP000325440"/>
    </source>
</evidence>
<sequence>MIITKEQETEFEKENNSHICEKSLSDLPPILVKRNRIFNEIIDYWQSKIKGRSIVENKNEKERLDLENIE</sequence>
<dbReference type="Proteomes" id="UP000325440">
    <property type="component" value="Unassembled WGS sequence"/>
</dbReference>
<dbReference type="AlphaFoldDB" id="A0A5E4MUR6"/>
<protein>
    <submittedName>
        <fullName evidence="1">Uncharacterized protein</fullName>
    </submittedName>
</protein>